<keyword evidence="2" id="KW-1185">Reference proteome</keyword>
<sequence length="111" mass="12299">MHHLSPPVPTCPYLSPISITSTQTCLPSSPLSFTYPFPIPTSPTLLLPQAPQHGSQDLLRRLPPHYHLTVPHHPLLNSPLPNRVSIISGCIPTHIDFHTPNLKYTSNIFVT</sequence>
<evidence type="ECO:0000313" key="1">
    <source>
        <dbReference type="EMBL" id="RPB27494.1"/>
    </source>
</evidence>
<organism evidence="1 2">
    <name type="scientific">Terfezia boudieri ATCC MYA-4762</name>
    <dbReference type="NCBI Taxonomy" id="1051890"/>
    <lineage>
        <taxon>Eukaryota</taxon>
        <taxon>Fungi</taxon>
        <taxon>Dikarya</taxon>
        <taxon>Ascomycota</taxon>
        <taxon>Pezizomycotina</taxon>
        <taxon>Pezizomycetes</taxon>
        <taxon>Pezizales</taxon>
        <taxon>Pezizaceae</taxon>
        <taxon>Terfezia</taxon>
    </lineage>
</organism>
<accession>A0A3N4LX76</accession>
<reference evidence="1 2" key="1">
    <citation type="journal article" date="2018" name="Nat. Ecol. Evol.">
        <title>Pezizomycetes genomes reveal the molecular basis of ectomycorrhizal truffle lifestyle.</title>
        <authorList>
            <person name="Murat C."/>
            <person name="Payen T."/>
            <person name="Noel B."/>
            <person name="Kuo A."/>
            <person name="Morin E."/>
            <person name="Chen J."/>
            <person name="Kohler A."/>
            <person name="Krizsan K."/>
            <person name="Balestrini R."/>
            <person name="Da Silva C."/>
            <person name="Montanini B."/>
            <person name="Hainaut M."/>
            <person name="Levati E."/>
            <person name="Barry K.W."/>
            <person name="Belfiori B."/>
            <person name="Cichocki N."/>
            <person name="Clum A."/>
            <person name="Dockter R.B."/>
            <person name="Fauchery L."/>
            <person name="Guy J."/>
            <person name="Iotti M."/>
            <person name="Le Tacon F."/>
            <person name="Lindquist E.A."/>
            <person name="Lipzen A."/>
            <person name="Malagnac F."/>
            <person name="Mello A."/>
            <person name="Molinier V."/>
            <person name="Miyauchi S."/>
            <person name="Poulain J."/>
            <person name="Riccioni C."/>
            <person name="Rubini A."/>
            <person name="Sitrit Y."/>
            <person name="Splivallo R."/>
            <person name="Traeger S."/>
            <person name="Wang M."/>
            <person name="Zifcakova L."/>
            <person name="Wipf D."/>
            <person name="Zambonelli A."/>
            <person name="Paolocci F."/>
            <person name="Nowrousian M."/>
            <person name="Ottonello S."/>
            <person name="Baldrian P."/>
            <person name="Spatafora J.W."/>
            <person name="Henrissat B."/>
            <person name="Nagy L.G."/>
            <person name="Aury J.M."/>
            <person name="Wincker P."/>
            <person name="Grigoriev I.V."/>
            <person name="Bonfante P."/>
            <person name="Martin F.M."/>
        </authorList>
    </citation>
    <scope>NUCLEOTIDE SEQUENCE [LARGE SCALE GENOMIC DNA]</scope>
    <source>
        <strain evidence="1 2">ATCC MYA-4762</strain>
    </source>
</reference>
<dbReference type="AlphaFoldDB" id="A0A3N4LX76"/>
<dbReference type="EMBL" id="ML121531">
    <property type="protein sequence ID" value="RPB27494.1"/>
    <property type="molecule type" value="Genomic_DNA"/>
</dbReference>
<gene>
    <name evidence="1" type="ORF">L211DRAFT_834354</name>
</gene>
<dbReference type="InParanoid" id="A0A3N4LX76"/>
<evidence type="ECO:0000313" key="2">
    <source>
        <dbReference type="Proteomes" id="UP000267821"/>
    </source>
</evidence>
<dbReference type="Proteomes" id="UP000267821">
    <property type="component" value="Unassembled WGS sequence"/>
</dbReference>
<proteinExistence type="predicted"/>
<name>A0A3N4LX76_9PEZI</name>
<protein>
    <submittedName>
        <fullName evidence="1">Uncharacterized protein</fullName>
    </submittedName>
</protein>